<evidence type="ECO:0000256" key="6">
    <source>
        <dbReference type="ARBA" id="ARBA00023136"/>
    </source>
</evidence>
<dbReference type="OrthoDB" id="203097at2759"/>
<evidence type="ECO:0000256" key="1">
    <source>
        <dbReference type="ARBA" id="ARBA00004141"/>
    </source>
</evidence>
<feature type="transmembrane region" description="Helical" evidence="7">
    <location>
        <begin position="380"/>
        <end position="400"/>
    </location>
</feature>
<evidence type="ECO:0000256" key="8">
    <source>
        <dbReference type="SAM" id="SignalP"/>
    </source>
</evidence>
<dbReference type="PANTHER" id="PTHR10361:SF28">
    <property type="entry name" value="P3 PROTEIN-RELATED"/>
    <property type="match status" value="1"/>
</dbReference>
<keyword evidence="4" id="KW-0769">Symport</keyword>
<comment type="similarity">
    <text evidence="2">Belongs to the bile acid:sodium symporter (BASS) (TC 2.A.28) family.</text>
</comment>
<dbReference type="Proteomes" id="UP000694844">
    <property type="component" value="Chromosome 5"/>
</dbReference>
<feature type="transmembrane region" description="Helical" evidence="7">
    <location>
        <begin position="315"/>
        <end position="333"/>
    </location>
</feature>
<feature type="transmembrane region" description="Helical" evidence="7">
    <location>
        <begin position="439"/>
        <end position="465"/>
    </location>
</feature>
<evidence type="ECO:0000256" key="3">
    <source>
        <dbReference type="ARBA" id="ARBA00022692"/>
    </source>
</evidence>
<evidence type="ECO:0000313" key="9">
    <source>
        <dbReference type="Proteomes" id="UP000694844"/>
    </source>
</evidence>
<evidence type="ECO:0000313" key="10">
    <source>
        <dbReference type="RefSeq" id="XP_022345199.1"/>
    </source>
</evidence>
<feature type="transmembrane region" description="Helical" evidence="7">
    <location>
        <begin position="215"/>
        <end position="238"/>
    </location>
</feature>
<reference evidence="10" key="1">
    <citation type="submission" date="2025-08" db="UniProtKB">
        <authorList>
            <consortium name="RefSeq"/>
        </authorList>
    </citation>
    <scope>IDENTIFICATION</scope>
    <source>
        <tissue evidence="10">Whole sample</tissue>
    </source>
</reference>
<feature type="transmembrane region" description="Helical" evidence="7">
    <location>
        <begin position="276"/>
        <end position="295"/>
    </location>
</feature>
<dbReference type="KEGG" id="cvn:111137824"/>
<feature type="transmembrane region" description="Helical" evidence="7">
    <location>
        <begin position="345"/>
        <end position="368"/>
    </location>
</feature>
<dbReference type="InterPro" id="IPR004710">
    <property type="entry name" value="Bilac:Na_transpt"/>
</dbReference>
<feature type="transmembrane region" description="Helical" evidence="7">
    <location>
        <begin position="244"/>
        <end position="264"/>
    </location>
</feature>
<gene>
    <name evidence="10" type="primary">LOC111137824</name>
</gene>
<evidence type="ECO:0000256" key="5">
    <source>
        <dbReference type="ARBA" id="ARBA00022989"/>
    </source>
</evidence>
<evidence type="ECO:0000256" key="2">
    <source>
        <dbReference type="ARBA" id="ARBA00006528"/>
    </source>
</evidence>
<feature type="transmembrane region" description="Helical" evidence="7">
    <location>
        <begin position="412"/>
        <end position="433"/>
    </location>
</feature>
<organism evidence="9 10">
    <name type="scientific">Crassostrea virginica</name>
    <name type="common">Eastern oyster</name>
    <dbReference type="NCBI Taxonomy" id="6565"/>
    <lineage>
        <taxon>Eukaryota</taxon>
        <taxon>Metazoa</taxon>
        <taxon>Spiralia</taxon>
        <taxon>Lophotrochozoa</taxon>
        <taxon>Mollusca</taxon>
        <taxon>Bivalvia</taxon>
        <taxon>Autobranchia</taxon>
        <taxon>Pteriomorphia</taxon>
        <taxon>Ostreida</taxon>
        <taxon>Ostreoidea</taxon>
        <taxon>Ostreidae</taxon>
        <taxon>Crassostrea</taxon>
    </lineage>
</organism>
<proteinExistence type="inferred from homology"/>
<dbReference type="GO" id="GO:0016020">
    <property type="term" value="C:membrane"/>
    <property type="evidence" value="ECO:0007669"/>
    <property type="project" value="UniProtKB-SubCell"/>
</dbReference>
<keyword evidence="8" id="KW-0732">Signal</keyword>
<name>A0A8B8EYW6_CRAVI</name>
<keyword evidence="4" id="KW-0813">Transport</keyword>
<dbReference type="InterPro" id="IPR002657">
    <property type="entry name" value="BilAc:Na_symport/Acr3"/>
</dbReference>
<dbReference type="Gene3D" id="1.20.1530.20">
    <property type="match status" value="1"/>
</dbReference>
<keyword evidence="9" id="KW-1185">Reference proteome</keyword>
<feature type="chain" id="PRO_5034860506" evidence="8">
    <location>
        <begin position="18"/>
        <end position="514"/>
    </location>
</feature>
<accession>A0A8B8EYW6</accession>
<protein>
    <submittedName>
        <fullName evidence="10">Ileal sodium/bile acid cotransporter-like</fullName>
    </submittedName>
</protein>
<keyword evidence="3 7" id="KW-0812">Transmembrane</keyword>
<keyword evidence="5 7" id="KW-1133">Transmembrane helix</keyword>
<dbReference type="GeneID" id="111137824"/>
<comment type="subcellular location">
    <subcellularLocation>
        <location evidence="1">Membrane</location>
        <topology evidence="1">Multi-pass membrane protein</topology>
    </subcellularLocation>
</comment>
<dbReference type="Pfam" id="PF01758">
    <property type="entry name" value="SBF"/>
    <property type="match status" value="1"/>
</dbReference>
<dbReference type="RefSeq" id="XP_022345199.1">
    <property type="nucleotide sequence ID" value="XM_022489491.1"/>
</dbReference>
<evidence type="ECO:0000256" key="4">
    <source>
        <dbReference type="ARBA" id="ARBA00022847"/>
    </source>
</evidence>
<dbReference type="AlphaFoldDB" id="A0A8B8EYW6"/>
<evidence type="ECO:0000256" key="7">
    <source>
        <dbReference type="SAM" id="Phobius"/>
    </source>
</evidence>
<keyword evidence="6 7" id="KW-0472">Membrane</keyword>
<feature type="signal peptide" evidence="8">
    <location>
        <begin position="1"/>
        <end position="17"/>
    </location>
</feature>
<dbReference type="InterPro" id="IPR038770">
    <property type="entry name" value="Na+/solute_symporter_sf"/>
</dbReference>
<dbReference type="PANTHER" id="PTHR10361">
    <property type="entry name" value="SODIUM-BILE ACID COTRANSPORTER"/>
    <property type="match status" value="1"/>
</dbReference>
<feature type="transmembrane region" description="Helical" evidence="7">
    <location>
        <begin position="184"/>
        <end position="203"/>
    </location>
</feature>
<sequence length="514" mass="56850">MMLEVALLMLIVDCAHATSPGEASNRSWHQMELNWGPQKPFVLSMYQETTFSVEYTVFCDDKSDRYSVRVLSKREVVFTVRQADKVTLFCTNATDILTNVTSDDLDIVPMTSLTPSPRYHVIQRRGLRGNLTVTLYGELIGRALLDVQLSKFENIHGNDSTADKHVFSVVVFRQMGVFDTIFRISIYTFLVFVTLAFGCKLDLDVVKENLRRPIAPAIGFGCQYVLMPMIAFATAKLVVPNDHAVALGLFISGVCPGGGVSNIYSHLLDGDLSLSITMTTISTIAALAMMPLWIYTLGKVFTDEIGGSTNVNIPFLNIFTALVVLIVPLLVGVGIKYKLPRVAKVLLKVITPVTVFTIIVLISIGIYTNLFIFEFFEPKVILAGSLLPYCGYILSGIICLILRQPWIKVKTIIIETGIQNQGIAILLMFSAFPPPDGEIAAVAPIASGVMTPLPLFVVTIIYLIYKRCNRDKYHDIPKEDVTKRGDMALQVQNGDSVVVNGNIEEKPLQEDQHS</sequence>
<dbReference type="GO" id="GO:0015293">
    <property type="term" value="F:symporter activity"/>
    <property type="evidence" value="ECO:0007669"/>
    <property type="project" value="UniProtKB-KW"/>
</dbReference>